<accession>C5CI66</accession>
<dbReference type="HOGENOM" id="CLU_1616857_0_0_0"/>
<sequence length="164" mass="17925">MKKGILIGVLLTLASVFFAGNLYVGLGAVVDGDFNVEPPVIYSTNIFGQVDFSIITAEAYLGYVDPETKEFYSYDTPDLYVGLNLKPTLGVFFGRLQVTVPVHELELLTDDTYAGPFFVKARLGLGVNLALFFIETGVEAFVDISADSGYEPVPFYYAMLGLSF</sequence>
<dbReference type="RefSeq" id="WP_015869409.1">
    <property type="nucleotide sequence ID" value="NC_012785.1"/>
</dbReference>
<gene>
    <name evidence="1" type="ordered locus">Kole_2091</name>
</gene>
<evidence type="ECO:0000313" key="1">
    <source>
        <dbReference type="EMBL" id="ACR80768.1"/>
    </source>
</evidence>
<name>C5CI66_KOSOT</name>
<dbReference type="EMBL" id="CP001634">
    <property type="protein sequence ID" value="ACR80768.1"/>
    <property type="molecule type" value="Genomic_DNA"/>
</dbReference>
<evidence type="ECO:0000313" key="2">
    <source>
        <dbReference type="Proteomes" id="UP000002382"/>
    </source>
</evidence>
<evidence type="ECO:0008006" key="3">
    <source>
        <dbReference type="Google" id="ProtNLM"/>
    </source>
</evidence>
<protein>
    <recommendedName>
        <fullName evidence="3">Outer membrane protein beta-barrel domain-containing protein</fullName>
    </recommendedName>
</protein>
<dbReference type="Proteomes" id="UP000002382">
    <property type="component" value="Chromosome"/>
</dbReference>
<reference evidence="1 2" key="2">
    <citation type="journal article" date="2011" name="J. Bacteriol.">
        <title>Genome Sequence of Kosmotoga olearia Strain TBF 19.5.1, a Thermophilic Bacterium with a Wide Growth Temperature Range, Isolated from the Troll B Oil Platform in the North Sea.</title>
        <authorList>
            <person name="Swithers K.S."/>
            <person name="Dipippo J.L."/>
            <person name="Bruce D.C."/>
            <person name="Detter C."/>
            <person name="Tapia R."/>
            <person name="Han S."/>
            <person name="Goodwin L.A."/>
            <person name="Han J."/>
            <person name="Woyke T."/>
            <person name="Pitluck S."/>
            <person name="Pennacchio L."/>
            <person name="Nolan M."/>
            <person name="Mikhailova N."/>
            <person name="Land M.L."/>
            <person name="Nesbo C.L."/>
            <person name="Gogarten J.P."/>
            <person name="Noll K.M."/>
        </authorList>
    </citation>
    <scope>NUCLEOTIDE SEQUENCE [LARGE SCALE GENOMIC DNA]</scope>
    <source>
        <strain evidence="2">ATCC BAA-1733 / DSM 21960 / TBF 19.5.1</strain>
    </source>
</reference>
<proteinExistence type="predicted"/>
<dbReference type="STRING" id="521045.Kole_2091"/>
<keyword evidence="2" id="KW-1185">Reference proteome</keyword>
<dbReference type="AlphaFoldDB" id="C5CI66"/>
<organism evidence="1 2">
    <name type="scientific">Kosmotoga olearia (strain ATCC BAA-1733 / DSM 21960 / TBF 19.5.1)</name>
    <dbReference type="NCBI Taxonomy" id="521045"/>
    <lineage>
        <taxon>Bacteria</taxon>
        <taxon>Thermotogati</taxon>
        <taxon>Thermotogota</taxon>
        <taxon>Thermotogae</taxon>
        <taxon>Kosmotogales</taxon>
        <taxon>Kosmotogaceae</taxon>
        <taxon>Kosmotoga</taxon>
    </lineage>
</organism>
<dbReference type="KEGG" id="kol:Kole_2091"/>
<reference evidence="1 2" key="1">
    <citation type="submission" date="2009-06" db="EMBL/GenBank/DDBJ databases">
        <title>Complete sequence of Thermotogales bacterium TBF 19.5.1.</title>
        <authorList>
            <consortium name="US DOE Joint Genome Institute"/>
            <person name="Lucas S."/>
            <person name="Copeland A."/>
            <person name="Lapidus A."/>
            <person name="Glavina del Rio T."/>
            <person name="Tice H."/>
            <person name="Bruce D."/>
            <person name="Goodwin L."/>
            <person name="Pitluck S."/>
            <person name="Chertkov O."/>
            <person name="Brettin T."/>
            <person name="Detter J.C."/>
            <person name="Han C."/>
            <person name="Schmutz J."/>
            <person name="Larimer F."/>
            <person name="Land M."/>
            <person name="Hauser L."/>
            <person name="Kyrpides N."/>
            <person name="Ovchinnikova G."/>
            <person name="Noll K."/>
        </authorList>
    </citation>
    <scope>NUCLEOTIDE SEQUENCE [LARGE SCALE GENOMIC DNA]</scope>
    <source>
        <strain evidence="2">ATCC BAA-1733 / DSM 21960 / TBF 19.5.1</strain>
    </source>
</reference>